<proteinExistence type="inferred from homology"/>
<protein>
    <recommendedName>
        <fullName evidence="4">Triosephosphate isomerase</fullName>
        <ecNumber evidence="4">5.3.1.1</ecNumber>
    </recommendedName>
</protein>
<keyword evidence="4" id="KW-0324">Glycolysis</keyword>
<sequence>MSAAPARRRLVGVSYKMYFDLQKTDAYLQAVLPHLPSLLESLQREVDVFVIPDFVSLLSYRDAIKSAGAPLFLGAQDSHHEDAGAFTGEVSPKVLAQAGVRFVEMGHAERRRLFGETDAWVAQKALGAARNGMVPLICLGEQTKGGGTQVAVDECWAQVEAVFRDIAPDAEVVLAYEPVWAIGAAEPAGAEHVVAVTQALRQKAADLKRPGLVRILYGGSAGPGLFQKLEEGVDGLFLGRFAHDPQAFLRTIEEVGSGKK</sequence>
<dbReference type="GO" id="GO:0046166">
    <property type="term" value="P:glyceraldehyde-3-phosphate biosynthetic process"/>
    <property type="evidence" value="ECO:0007669"/>
    <property type="project" value="TreeGrafter"/>
</dbReference>
<dbReference type="InterPro" id="IPR013785">
    <property type="entry name" value="Aldolase_TIM"/>
</dbReference>
<evidence type="ECO:0000256" key="3">
    <source>
        <dbReference type="ARBA" id="ARBA00023235"/>
    </source>
</evidence>
<keyword evidence="6" id="KW-1185">Reference proteome</keyword>
<gene>
    <name evidence="5" type="ORF">FA09DRAFT_332817</name>
</gene>
<evidence type="ECO:0000313" key="6">
    <source>
        <dbReference type="Proteomes" id="UP000245946"/>
    </source>
</evidence>
<dbReference type="Gene3D" id="3.20.20.70">
    <property type="entry name" value="Aldolase class I"/>
    <property type="match status" value="1"/>
</dbReference>
<dbReference type="PANTHER" id="PTHR21139">
    <property type="entry name" value="TRIOSEPHOSPHATE ISOMERASE"/>
    <property type="match status" value="1"/>
</dbReference>
<dbReference type="UniPathway" id="UPA00109">
    <property type="reaction ID" value="UER00189"/>
</dbReference>
<dbReference type="RefSeq" id="XP_025594975.1">
    <property type="nucleotide sequence ID" value="XM_025743610.1"/>
</dbReference>
<comment type="pathway">
    <text evidence="4">Carbohydrate degradation; glycolysis; D-glyceraldehyde 3-phosphate from glycerone phosphate: step 1/1.</text>
</comment>
<dbReference type="SUPFAM" id="SSF51351">
    <property type="entry name" value="Triosephosphate isomerase (TIM)"/>
    <property type="match status" value="1"/>
</dbReference>
<evidence type="ECO:0000256" key="1">
    <source>
        <dbReference type="ARBA" id="ARBA00007422"/>
    </source>
</evidence>
<dbReference type="Pfam" id="PF00121">
    <property type="entry name" value="TIM"/>
    <property type="match status" value="1"/>
</dbReference>
<dbReference type="PROSITE" id="PS51440">
    <property type="entry name" value="TIM_2"/>
    <property type="match status" value="1"/>
</dbReference>
<dbReference type="CDD" id="cd00311">
    <property type="entry name" value="TIM"/>
    <property type="match status" value="1"/>
</dbReference>
<comment type="similarity">
    <text evidence="1 4">Belongs to the triosephosphate isomerase family.</text>
</comment>
<dbReference type="PANTHER" id="PTHR21139:SF2">
    <property type="entry name" value="TRIOSEPHOSPHATE ISOMERASE"/>
    <property type="match status" value="1"/>
</dbReference>
<organism evidence="5 6">
    <name type="scientific">Tilletiopsis washingtonensis</name>
    <dbReference type="NCBI Taxonomy" id="58919"/>
    <lineage>
        <taxon>Eukaryota</taxon>
        <taxon>Fungi</taxon>
        <taxon>Dikarya</taxon>
        <taxon>Basidiomycota</taxon>
        <taxon>Ustilaginomycotina</taxon>
        <taxon>Exobasidiomycetes</taxon>
        <taxon>Entylomatales</taxon>
        <taxon>Entylomatales incertae sedis</taxon>
        <taxon>Tilletiopsis</taxon>
    </lineage>
</organism>
<evidence type="ECO:0000256" key="4">
    <source>
        <dbReference type="RuleBase" id="RU363013"/>
    </source>
</evidence>
<keyword evidence="4" id="KW-0312">Gluconeogenesis</keyword>
<dbReference type="Proteomes" id="UP000245946">
    <property type="component" value="Unassembled WGS sequence"/>
</dbReference>
<dbReference type="OrthoDB" id="6715177at2759"/>
<keyword evidence="3 4" id="KW-0413">Isomerase</keyword>
<dbReference type="AlphaFoldDB" id="A0A316Z078"/>
<evidence type="ECO:0000256" key="2">
    <source>
        <dbReference type="ARBA" id="ARBA00011738"/>
    </source>
</evidence>
<dbReference type="InterPro" id="IPR000652">
    <property type="entry name" value="Triosephosphate_isomerase"/>
</dbReference>
<comment type="pathway">
    <text evidence="4">Carbohydrate biosynthesis; gluconeogenesis.</text>
</comment>
<dbReference type="GO" id="GO:0006094">
    <property type="term" value="P:gluconeogenesis"/>
    <property type="evidence" value="ECO:0007669"/>
    <property type="project" value="UniProtKB-UniPathway"/>
</dbReference>
<name>A0A316Z078_9BASI</name>
<comment type="subunit">
    <text evidence="2">Homodimer.</text>
</comment>
<dbReference type="EMBL" id="KZ819310">
    <property type="protein sequence ID" value="PWN94696.1"/>
    <property type="molecule type" value="Genomic_DNA"/>
</dbReference>
<dbReference type="GeneID" id="37271154"/>
<evidence type="ECO:0000313" key="5">
    <source>
        <dbReference type="EMBL" id="PWN94696.1"/>
    </source>
</evidence>
<comment type="catalytic activity">
    <reaction evidence="4">
        <text>D-glyceraldehyde 3-phosphate = dihydroxyacetone phosphate</text>
        <dbReference type="Rhea" id="RHEA:18585"/>
        <dbReference type="ChEBI" id="CHEBI:57642"/>
        <dbReference type="ChEBI" id="CHEBI:59776"/>
        <dbReference type="EC" id="5.3.1.1"/>
    </reaction>
</comment>
<dbReference type="EC" id="5.3.1.1" evidence="4"/>
<dbReference type="GO" id="GO:0019563">
    <property type="term" value="P:glycerol catabolic process"/>
    <property type="evidence" value="ECO:0007669"/>
    <property type="project" value="TreeGrafter"/>
</dbReference>
<reference evidence="5 6" key="1">
    <citation type="journal article" date="2018" name="Mol. Biol. Evol.">
        <title>Broad Genomic Sampling Reveals a Smut Pathogenic Ancestry of the Fungal Clade Ustilaginomycotina.</title>
        <authorList>
            <person name="Kijpornyongpan T."/>
            <person name="Mondo S.J."/>
            <person name="Barry K."/>
            <person name="Sandor L."/>
            <person name="Lee J."/>
            <person name="Lipzen A."/>
            <person name="Pangilinan J."/>
            <person name="LaButti K."/>
            <person name="Hainaut M."/>
            <person name="Henrissat B."/>
            <person name="Grigoriev I.V."/>
            <person name="Spatafora J.W."/>
            <person name="Aime M.C."/>
        </authorList>
    </citation>
    <scope>NUCLEOTIDE SEQUENCE [LARGE SCALE GENOMIC DNA]</scope>
    <source>
        <strain evidence="5 6">MCA 4186</strain>
    </source>
</reference>
<dbReference type="GO" id="GO:0005829">
    <property type="term" value="C:cytosol"/>
    <property type="evidence" value="ECO:0007669"/>
    <property type="project" value="TreeGrafter"/>
</dbReference>
<dbReference type="InterPro" id="IPR035990">
    <property type="entry name" value="TIM_sf"/>
</dbReference>
<accession>A0A316Z078</accession>
<dbReference type="GO" id="GO:0006096">
    <property type="term" value="P:glycolytic process"/>
    <property type="evidence" value="ECO:0007669"/>
    <property type="project" value="UniProtKB-UniPathway"/>
</dbReference>
<dbReference type="GO" id="GO:0004807">
    <property type="term" value="F:triose-phosphate isomerase activity"/>
    <property type="evidence" value="ECO:0007669"/>
    <property type="project" value="UniProtKB-EC"/>
</dbReference>
<dbReference type="UniPathway" id="UPA00138"/>
<dbReference type="STRING" id="58919.A0A316Z078"/>